<sequence>MSGDKKSILSSNSGLTTGGIGAVLTTLVPLLAPDPNSEWRAFLYALAPLVSAMLTYIMLYVINRHGLESPAEAALRNRLERDLKGIDEQLKSPHLSEKFKAELIADREETVRKIVNIGKNVEVLPIEVTKEE</sequence>
<feature type="transmembrane region" description="Helical" evidence="1">
    <location>
        <begin position="42"/>
        <end position="62"/>
    </location>
</feature>
<keyword evidence="1" id="KW-0812">Transmembrane</keyword>
<evidence type="ECO:0000313" key="3">
    <source>
        <dbReference type="Proteomes" id="UP000663211"/>
    </source>
</evidence>
<name>A0ABD7E3H9_ESCAL</name>
<evidence type="ECO:0000313" key="2">
    <source>
        <dbReference type="EMBL" id="QST71653.1"/>
    </source>
</evidence>
<dbReference type="Proteomes" id="UP000663211">
    <property type="component" value="Chromosome"/>
</dbReference>
<keyword evidence="1" id="KW-0472">Membrane</keyword>
<proteinExistence type="predicted"/>
<protein>
    <recommendedName>
        <fullName evidence="4">MFS transporter</fullName>
    </recommendedName>
</protein>
<feature type="transmembrane region" description="Helical" evidence="1">
    <location>
        <begin position="12"/>
        <end position="30"/>
    </location>
</feature>
<dbReference type="EMBL" id="CP070296">
    <property type="protein sequence ID" value="QST71653.1"/>
    <property type="molecule type" value="Genomic_DNA"/>
</dbReference>
<gene>
    <name evidence="2" type="ORF">JRC44_11825</name>
</gene>
<keyword evidence="1" id="KW-1133">Transmembrane helix</keyword>
<accession>A0ABD7E3H9</accession>
<dbReference type="AlphaFoldDB" id="A0ABD7E3H9"/>
<dbReference type="RefSeq" id="WP_024190350.1">
    <property type="nucleotide sequence ID" value="NZ_BJCV01000129.1"/>
</dbReference>
<organism evidence="2 3">
    <name type="scientific">Escherichia albertii</name>
    <dbReference type="NCBI Taxonomy" id="208962"/>
    <lineage>
        <taxon>Bacteria</taxon>
        <taxon>Pseudomonadati</taxon>
        <taxon>Pseudomonadota</taxon>
        <taxon>Gammaproteobacteria</taxon>
        <taxon>Enterobacterales</taxon>
        <taxon>Enterobacteriaceae</taxon>
        <taxon>Escherichia</taxon>
    </lineage>
</organism>
<evidence type="ECO:0008006" key="4">
    <source>
        <dbReference type="Google" id="ProtNLM"/>
    </source>
</evidence>
<reference evidence="2 3" key="1">
    <citation type="submission" date="2021-03" db="EMBL/GenBank/DDBJ databases">
        <title>Comparative genomics of Chinese and international isolates of Escherichia albertii: population structure and evolution of virulence and antimicrobial resistance.</title>
        <authorList>
            <person name="Wang H."/>
            <person name="Xiong Y."/>
            <person name="Luo L."/>
        </authorList>
    </citation>
    <scope>NUCLEOTIDE SEQUENCE [LARGE SCALE GENOMIC DNA]</scope>
    <source>
        <strain evidence="2 3">Sample 165</strain>
    </source>
</reference>
<evidence type="ECO:0000256" key="1">
    <source>
        <dbReference type="SAM" id="Phobius"/>
    </source>
</evidence>